<dbReference type="OMA" id="TAWRWAF"/>
<dbReference type="PANTHER" id="PTHR35868:SF3">
    <property type="entry name" value="DUF2804 DOMAIN-CONTAINING PROTEIN"/>
    <property type="match status" value="1"/>
</dbReference>
<dbReference type="eggNOG" id="ENOG502S8EC">
    <property type="taxonomic scope" value="Eukaryota"/>
</dbReference>
<evidence type="ECO:0000313" key="2">
    <source>
        <dbReference type="EMBL" id="EGC35884.1"/>
    </source>
</evidence>
<evidence type="ECO:0008006" key="4">
    <source>
        <dbReference type="Google" id="ProtNLM"/>
    </source>
</evidence>
<gene>
    <name evidence="2" type="ORF">DICPUDRAFT_151724</name>
</gene>
<dbReference type="Proteomes" id="UP000001064">
    <property type="component" value="Unassembled WGS sequence"/>
</dbReference>
<evidence type="ECO:0000256" key="1">
    <source>
        <dbReference type="SAM" id="MobiDB-lite"/>
    </source>
</evidence>
<dbReference type="VEuPathDB" id="AmoebaDB:DICPUDRAFT_151724"/>
<sequence>MNEIIEDNNNIKNSIENTIENNEKKENNQNNENKRDDNNMDHILNNNEEKRFQIKLDKGPLLNEKGEVIQSGYSTNFMKEYNRHDIKASSWRIKEWDYYFITNGKIGLALTFGDIGYIGNASVTFFNFNQDSPSYKTKGDLAVFPFGKFNFPKTPLEGSIEFNSKKISLRFDNNGTVRTLVCKCPNFDGNNNEIICNITLTEFPRDSMVIVTPFKYHEHAFYYNCKINTMVAAGEIKIGQETHLFDPNDSLAVLDWGRGVWPYSEVWYWGSLSCYLDDGRKFGFNIGYGFGNTKNASENMVFLDGIAHKLDEVEFIIPKFKNGKEDYMTPWKFTSNDKRLEMDFKPIINRCDHQNYLIIQSSANQVFGLFSGVAILDDGTKIEFHNKLGFAEKVANRW</sequence>
<dbReference type="Pfam" id="PF10974">
    <property type="entry name" value="DUF2804"/>
    <property type="match status" value="1"/>
</dbReference>
<dbReference type="KEGG" id="dpp:DICPUDRAFT_151724"/>
<dbReference type="GeneID" id="10500639"/>
<dbReference type="InParanoid" id="F0ZJM0"/>
<organism evidence="2 3">
    <name type="scientific">Dictyostelium purpureum</name>
    <name type="common">Slime mold</name>
    <dbReference type="NCBI Taxonomy" id="5786"/>
    <lineage>
        <taxon>Eukaryota</taxon>
        <taxon>Amoebozoa</taxon>
        <taxon>Evosea</taxon>
        <taxon>Eumycetozoa</taxon>
        <taxon>Dictyostelia</taxon>
        <taxon>Dictyosteliales</taxon>
        <taxon>Dictyosteliaceae</taxon>
        <taxon>Dictyostelium</taxon>
    </lineage>
</organism>
<protein>
    <recommendedName>
        <fullName evidence="4">DUF2804 domain-containing protein</fullName>
    </recommendedName>
</protein>
<proteinExistence type="predicted"/>
<dbReference type="RefSeq" id="XP_003287615.1">
    <property type="nucleotide sequence ID" value="XM_003287567.1"/>
</dbReference>
<name>F0ZJM0_DICPU</name>
<dbReference type="PANTHER" id="PTHR35868">
    <property type="entry name" value="DUF2804 DOMAIN-CONTAINING PROTEIN-RELATED"/>
    <property type="match status" value="1"/>
</dbReference>
<feature type="compositionally biased region" description="Basic and acidic residues" evidence="1">
    <location>
        <begin position="22"/>
        <end position="40"/>
    </location>
</feature>
<reference evidence="3" key="1">
    <citation type="journal article" date="2011" name="Genome Biol.">
        <title>Comparative genomics of the social amoebae Dictyostelium discoideum and Dictyostelium purpureum.</title>
        <authorList>
            <consortium name="US DOE Joint Genome Institute (JGI-PGF)"/>
            <person name="Sucgang R."/>
            <person name="Kuo A."/>
            <person name="Tian X."/>
            <person name="Salerno W."/>
            <person name="Parikh A."/>
            <person name="Feasley C.L."/>
            <person name="Dalin E."/>
            <person name="Tu H."/>
            <person name="Huang E."/>
            <person name="Barry K."/>
            <person name="Lindquist E."/>
            <person name="Shapiro H."/>
            <person name="Bruce D."/>
            <person name="Schmutz J."/>
            <person name="Salamov A."/>
            <person name="Fey P."/>
            <person name="Gaudet P."/>
            <person name="Anjard C."/>
            <person name="Babu M.M."/>
            <person name="Basu S."/>
            <person name="Bushmanova Y."/>
            <person name="van der Wel H."/>
            <person name="Katoh-Kurasawa M."/>
            <person name="Dinh C."/>
            <person name="Coutinho P.M."/>
            <person name="Saito T."/>
            <person name="Elias M."/>
            <person name="Schaap P."/>
            <person name="Kay R.R."/>
            <person name="Henrissat B."/>
            <person name="Eichinger L."/>
            <person name="Rivero F."/>
            <person name="Putnam N.H."/>
            <person name="West C.M."/>
            <person name="Loomis W.F."/>
            <person name="Chisholm R.L."/>
            <person name="Shaulsky G."/>
            <person name="Strassmann J.E."/>
            <person name="Queller D.C."/>
            <person name="Kuspa A."/>
            <person name="Grigoriev I.V."/>
        </authorList>
    </citation>
    <scope>NUCLEOTIDE SEQUENCE [LARGE SCALE GENOMIC DNA]</scope>
    <source>
        <strain evidence="3">QSDP1</strain>
    </source>
</reference>
<dbReference type="OrthoDB" id="4763727at2759"/>
<dbReference type="EMBL" id="GL871044">
    <property type="protein sequence ID" value="EGC35884.1"/>
    <property type="molecule type" value="Genomic_DNA"/>
</dbReference>
<dbReference type="AlphaFoldDB" id="F0ZJM0"/>
<feature type="region of interest" description="Disordered" evidence="1">
    <location>
        <begin position="22"/>
        <end position="42"/>
    </location>
</feature>
<keyword evidence="3" id="KW-1185">Reference proteome</keyword>
<dbReference type="InterPro" id="IPR021243">
    <property type="entry name" value="DUF2804"/>
</dbReference>
<evidence type="ECO:0000313" key="3">
    <source>
        <dbReference type="Proteomes" id="UP000001064"/>
    </source>
</evidence>
<accession>F0ZJM0</accession>